<gene>
    <name evidence="1" type="ORF">SAMN04515666_101335</name>
</gene>
<dbReference type="AlphaFoldDB" id="A0A1H7GI45"/>
<dbReference type="STRING" id="1036779.SAMN04515666_101335"/>
<keyword evidence="2" id="KW-1185">Reference proteome</keyword>
<protein>
    <submittedName>
        <fullName evidence="1">Uncharacterized protein</fullName>
    </submittedName>
</protein>
<organism evidence="1 2">
    <name type="scientific">Bosea lupini</name>
    <dbReference type="NCBI Taxonomy" id="1036779"/>
    <lineage>
        <taxon>Bacteria</taxon>
        <taxon>Pseudomonadati</taxon>
        <taxon>Pseudomonadota</taxon>
        <taxon>Alphaproteobacteria</taxon>
        <taxon>Hyphomicrobiales</taxon>
        <taxon>Boseaceae</taxon>
        <taxon>Bosea</taxon>
    </lineage>
</organism>
<evidence type="ECO:0000313" key="2">
    <source>
        <dbReference type="Proteomes" id="UP000199664"/>
    </source>
</evidence>
<proteinExistence type="predicted"/>
<evidence type="ECO:0000313" key="1">
    <source>
        <dbReference type="EMBL" id="SEK36622.1"/>
    </source>
</evidence>
<dbReference type="Proteomes" id="UP000199664">
    <property type="component" value="Unassembled WGS sequence"/>
</dbReference>
<sequence>MTFRSDGAFAPGLPPDGAAGTFIALDASGRLWLLAWHPRGEWTGLAYEEPNWPVLRRGVELAARIVKHLRRG</sequence>
<name>A0A1H7GI45_9HYPH</name>
<dbReference type="RefSeq" id="WP_091829146.1">
    <property type="nucleotide sequence ID" value="NZ_FOAN01000001.1"/>
</dbReference>
<accession>A0A1H7GI45</accession>
<dbReference type="EMBL" id="FOAN01000001">
    <property type="protein sequence ID" value="SEK36622.1"/>
    <property type="molecule type" value="Genomic_DNA"/>
</dbReference>
<reference evidence="2" key="1">
    <citation type="submission" date="2016-10" db="EMBL/GenBank/DDBJ databases">
        <authorList>
            <person name="Varghese N."/>
            <person name="Submissions S."/>
        </authorList>
    </citation>
    <scope>NUCLEOTIDE SEQUENCE [LARGE SCALE GENOMIC DNA]</scope>
    <source>
        <strain evidence="2">LMG 26383,CCUG 61248,R- 45681</strain>
    </source>
</reference>